<evidence type="ECO:0000313" key="3">
    <source>
        <dbReference type="Proteomes" id="UP000322940"/>
    </source>
</evidence>
<keyword evidence="1" id="KW-0812">Transmembrane</keyword>
<feature type="transmembrane region" description="Helical" evidence="1">
    <location>
        <begin position="20"/>
        <end position="38"/>
    </location>
</feature>
<gene>
    <name evidence="2" type="ORF">F2Y10_14115</name>
</gene>
<organism evidence="2 3">
    <name type="scientific">Alistipes onderdonkii</name>
    <dbReference type="NCBI Taxonomy" id="328813"/>
    <lineage>
        <taxon>Bacteria</taxon>
        <taxon>Pseudomonadati</taxon>
        <taxon>Bacteroidota</taxon>
        <taxon>Bacteroidia</taxon>
        <taxon>Bacteroidales</taxon>
        <taxon>Rikenellaceae</taxon>
        <taxon>Alistipes</taxon>
    </lineage>
</organism>
<dbReference type="RefSeq" id="WP_130065745.1">
    <property type="nucleotide sequence ID" value="NZ_BAAFKZ010000003.1"/>
</dbReference>
<dbReference type="EMBL" id="VVXH01000017">
    <property type="protein sequence ID" value="KAA2376153.1"/>
    <property type="molecule type" value="Genomic_DNA"/>
</dbReference>
<protein>
    <submittedName>
        <fullName evidence="2">Uncharacterized protein</fullName>
    </submittedName>
</protein>
<evidence type="ECO:0000256" key="1">
    <source>
        <dbReference type="SAM" id="Phobius"/>
    </source>
</evidence>
<comment type="caution">
    <text evidence="2">The sequence shown here is derived from an EMBL/GenBank/DDBJ whole genome shotgun (WGS) entry which is preliminary data.</text>
</comment>
<dbReference type="Proteomes" id="UP000322940">
    <property type="component" value="Unassembled WGS sequence"/>
</dbReference>
<dbReference type="AlphaFoldDB" id="A0A5B4N9I7"/>
<reference evidence="2 3" key="1">
    <citation type="journal article" date="2019" name="Nat. Med.">
        <title>A library of human gut bacterial isolates paired with longitudinal multiomics data enables mechanistic microbiome research.</title>
        <authorList>
            <person name="Poyet M."/>
            <person name="Groussin M."/>
            <person name="Gibbons S.M."/>
            <person name="Avila-Pacheco J."/>
            <person name="Jiang X."/>
            <person name="Kearney S.M."/>
            <person name="Perrotta A.R."/>
            <person name="Berdy B."/>
            <person name="Zhao S."/>
            <person name="Lieberman T.D."/>
            <person name="Swanson P.K."/>
            <person name="Smith M."/>
            <person name="Roesemann S."/>
            <person name="Alexander J.E."/>
            <person name="Rich S.A."/>
            <person name="Livny J."/>
            <person name="Vlamakis H."/>
            <person name="Clish C."/>
            <person name="Bullock K."/>
            <person name="Deik A."/>
            <person name="Scott J."/>
            <person name="Pierce K.A."/>
            <person name="Xavier R.J."/>
            <person name="Alm E.J."/>
        </authorList>
    </citation>
    <scope>NUCLEOTIDE SEQUENCE [LARGE SCALE GENOMIC DNA]</scope>
    <source>
        <strain evidence="2 3">BIOML-A266</strain>
    </source>
</reference>
<name>A0A5B4N9I7_9BACT</name>
<keyword evidence="1" id="KW-0472">Membrane</keyword>
<proteinExistence type="predicted"/>
<accession>A0A5B4N9I7</accession>
<sequence length="143" mass="16509">MAKTNKPKKKQIKSISNNTVALILCGVLFVCIGGWTYYRHYRLSKSPTATVTAVITDVYMQPQGGVGYRTPRSQFTCKYTFNGIEYQQSFYFPKEKWEQIHIGDCVEVKISLENKHIFKWNQSKGTFKCDSISTNYFSGTKKY</sequence>
<evidence type="ECO:0000313" key="2">
    <source>
        <dbReference type="EMBL" id="KAA2376153.1"/>
    </source>
</evidence>
<keyword evidence="1" id="KW-1133">Transmembrane helix</keyword>